<name>X7E4N3_9GAMM</name>
<dbReference type="Gene3D" id="3.40.190.170">
    <property type="entry name" value="Bacterial extracellular solute-binding protein, family 7"/>
    <property type="match status" value="1"/>
</dbReference>
<comment type="similarity">
    <text evidence="2">Belongs to the bacterial solute-binding protein 7 family.</text>
</comment>
<dbReference type="GO" id="GO:0030288">
    <property type="term" value="C:outer membrane-bounded periplasmic space"/>
    <property type="evidence" value="ECO:0007669"/>
    <property type="project" value="InterPro"/>
</dbReference>
<sequence length="333" mass="37442">MNNKTIRSKVTFLKKTTLAAGAILISGVISSNIHAANLKWAHVYEVGTPYNEAILWAAEEIKKQTDGRVTINAYPSSSLGKEVELNEALDFGTVDIIYSAESLPAQSYPPLKISAFPFVIRDYDHWKSYRDSDLFKEIANGYSQTTGNEATTLTYYGVRHVTSNIPINSPKDMEELKIRVPNSPLYLMFPKAVKANPTPLAFAEVYLALQQGLVDAQENPLPTIKFKKFYEVQKYITLTGHMTNSLVTIISNYTKNKMSEEDYSKLVAITKQAAIKASDEINTSELNLIQWFKDEGVIVNTVDREPFQNALKPYLIPEKNGFTQEQLDRLKAL</sequence>
<dbReference type="CDD" id="cd13672">
    <property type="entry name" value="PBP2_TRAP_Siap"/>
    <property type="match status" value="1"/>
</dbReference>
<dbReference type="InterPro" id="IPR018389">
    <property type="entry name" value="DctP_fam"/>
</dbReference>
<evidence type="ECO:0000256" key="5">
    <source>
        <dbReference type="SAM" id="SignalP"/>
    </source>
</evidence>
<dbReference type="EMBL" id="JAMB01000005">
    <property type="protein sequence ID" value="ETX11014.1"/>
    <property type="molecule type" value="Genomic_DNA"/>
</dbReference>
<dbReference type="Pfam" id="PF03480">
    <property type="entry name" value="DctP"/>
    <property type="match status" value="1"/>
</dbReference>
<dbReference type="InterPro" id="IPR004682">
    <property type="entry name" value="TRAP_DctP"/>
</dbReference>
<dbReference type="Proteomes" id="UP000054058">
    <property type="component" value="Unassembled WGS sequence"/>
</dbReference>
<dbReference type="PANTHER" id="PTHR33376:SF4">
    <property type="entry name" value="SIALIC ACID-BINDING PERIPLASMIC PROTEIN SIAP"/>
    <property type="match status" value="1"/>
</dbReference>
<keyword evidence="3" id="KW-0813">Transport</keyword>
<dbReference type="PANTHER" id="PTHR33376">
    <property type="match status" value="1"/>
</dbReference>
<proteinExistence type="inferred from homology"/>
<accession>X7E4N3</accession>
<dbReference type="GO" id="GO:0055085">
    <property type="term" value="P:transmembrane transport"/>
    <property type="evidence" value="ECO:0007669"/>
    <property type="project" value="InterPro"/>
</dbReference>
<protein>
    <submittedName>
        <fullName evidence="6">ABC transporter substrate-binding protein</fullName>
    </submittedName>
</protein>
<dbReference type="NCBIfam" id="TIGR00787">
    <property type="entry name" value="dctP"/>
    <property type="match status" value="1"/>
</dbReference>
<comment type="subcellular location">
    <subcellularLocation>
        <location evidence="1">Cell envelope</location>
    </subcellularLocation>
</comment>
<keyword evidence="4 5" id="KW-0732">Signal</keyword>
<evidence type="ECO:0000256" key="2">
    <source>
        <dbReference type="ARBA" id="ARBA00009023"/>
    </source>
</evidence>
<evidence type="ECO:0000256" key="4">
    <source>
        <dbReference type="ARBA" id="ARBA00022729"/>
    </source>
</evidence>
<dbReference type="NCBIfam" id="NF037995">
    <property type="entry name" value="TRAP_S1"/>
    <property type="match status" value="1"/>
</dbReference>
<gene>
    <name evidence="6" type="ORF">MUS1_11570</name>
</gene>
<dbReference type="AlphaFoldDB" id="X7E4N3"/>
<dbReference type="PATRIC" id="fig|1122207.3.peg.1445"/>
<dbReference type="InterPro" id="IPR038404">
    <property type="entry name" value="TRAP_DctP_sf"/>
</dbReference>
<evidence type="ECO:0000256" key="3">
    <source>
        <dbReference type="ARBA" id="ARBA00022448"/>
    </source>
</evidence>
<evidence type="ECO:0000313" key="6">
    <source>
        <dbReference type="EMBL" id="ETX11014.1"/>
    </source>
</evidence>
<feature type="chain" id="PRO_5004976983" evidence="5">
    <location>
        <begin position="36"/>
        <end position="333"/>
    </location>
</feature>
<keyword evidence="7" id="KW-1185">Reference proteome</keyword>
<comment type="caution">
    <text evidence="6">The sequence shown here is derived from an EMBL/GenBank/DDBJ whole genome shotgun (WGS) entry which is preliminary data.</text>
</comment>
<dbReference type="RefSeq" id="WP_036160593.1">
    <property type="nucleotide sequence ID" value="NZ_JAMB01000005.1"/>
</dbReference>
<organism evidence="6 7">
    <name type="scientific">Marinomonas ushuaiensis DSM 15871</name>
    <dbReference type="NCBI Taxonomy" id="1122207"/>
    <lineage>
        <taxon>Bacteria</taxon>
        <taxon>Pseudomonadati</taxon>
        <taxon>Pseudomonadota</taxon>
        <taxon>Gammaproteobacteria</taxon>
        <taxon>Oceanospirillales</taxon>
        <taxon>Oceanospirillaceae</taxon>
        <taxon>Marinomonas</taxon>
    </lineage>
</organism>
<dbReference type="STRING" id="1122207.MUS1_11570"/>
<evidence type="ECO:0000313" key="7">
    <source>
        <dbReference type="Proteomes" id="UP000054058"/>
    </source>
</evidence>
<feature type="signal peptide" evidence="5">
    <location>
        <begin position="1"/>
        <end position="35"/>
    </location>
</feature>
<dbReference type="OrthoDB" id="8690069at2"/>
<reference evidence="6 7" key="1">
    <citation type="submission" date="2014-01" db="EMBL/GenBank/DDBJ databases">
        <title>Marinomonas ushuaiensis DSM 15871 Genome Sequencing.</title>
        <authorList>
            <person name="Lai Q."/>
            <person name="Shao Z.S."/>
        </authorList>
    </citation>
    <scope>NUCLEOTIDE SEQUENCE [LARGE SCALE GENOMIC DNA]</scope>
    <source>
        <strain evidence="6 7">DSM 15871</strain>
    </source>
</reference>
<dbReference type="eggNOG" id="COG1638">
    <property type="taxonomic scope" value="Bacteria"/>
</dbReference>
<evidence type="ECO:0000256" key="1">
    <source>
        <dbReference type="ARBA" id="ARBA00004196"/>
    </source>
</evidence>